<dbReference type="Gene3D" id="3.40.50.2000">
    <property type="entry name" value="Glycogen Phosphorylase B"/>
    <property type="match status" value="2"/>
</dbReference>
<dbReference type="InterPro" id="IPR029767">
    <property type="entry name" value="WecB-like"/>
</dbReference>
<dbReference type="PANTHER" id="PTHR43174:SF1">
    <property type="entry name" value="UDP-N-ACETYLGLUCOSAMINE 2-EPIMERASE"/>
    <property type="match status" value="1"/>
</dbReference>
<dbReference type="AlphaFoldDB" id="A0A517MPZ4"/>
<keyword evidence="1 3" id="KW-0413">Isomerase</keyword>
<dbReference type="PANTHER" id="PTHR43174">
    <property type="entry name" value="UDP-N-ACETYLGLUCOSAMINE 2-EPIMERASE"/>
    <property type="match status" value="1"/>
</dbReference>
<dbReference type="SUPFAM" id="SSF53756">
    <property type="entry name" value="UDP-Glycosyltransferase/glycogen phosphorylase"/>
    <property type="match status" value="1"/>
</dbReference>
<evidence type="ECO:0000256" key="1">
    <source>
        <dbReference type="RuleBase" id="RU003513"/>
    </source>
</evidence>
<dbReference type="EMBL" id="CP036263">
    <property type="protein sequence ID" value="QDS96951.1"/>
    <property type="molecule type" value="Genomic_DNA"/>
</dbReference>
<dbReference type="InterPro" id="IPR003331">
    <property type="entry name" value="UDP_GlcNAc_Epimerase_2_dom"/>
</dbReference>
<name>A0A517MPZ4_9BACT</name>
<feature type="domain" description="UDP-N-acetylglucosamine 2-epimerase" evidence="2">
    <location>
        <begin position="22"/>
        <end position="359"/>
    </location>
</feature>
<dbReference type="GO" id="GO:0016853">
    <property type="term" value="F:isomerase activity"/>
    <property type="evidence" value="ECO:0007669"/>
    <property type="project" value="UniProtKB-KW"/>
</dbReference>
<dbReference type="NCBIfam" id="TIGR00236">
    <property type="entry name" value="wecB"/>
    <property type="match status" value="1"/>
</dbReference>
<evidence type="ECO:0000259" key="2">
    <source>
        <dbReference type="Pfam" id="PF02350"/>
    </source>
</evidence>
<evidence type="ECO:0000313" key="4">
    <source>
        <dbReference type="Proteomes" id="UP000319852"/>
    </source>
</evidence>
<organism evidence="3 4">
    <name type="scientific">Adhaeretor mobilis</name>
    <dbReference type="NCBI Taxonomy" id="1930276"/>
    <lineage>
        <taxon>Bacteria</taxon>
        <taxon>Pseudomonadati</taxon>
        <taxon>Planctomycetota</taxon>
        <taxon>Planctomycetia</taxon>
        <taxon>Pirellulales</taxon>
        <taxon>Lacipirellulaceae</taxon>
        <taxon>Adhaeretor</taxon>
    </lineage>
</organism>
<dbReference type="EC" id="5.1.3.23" evidence="3"/>
<comment type="similarity">
    <text evidence="1">Belongs to the UDP-N-acetylglucosamine 2-epimerase family.</text>
</comment>
<reference evidence="3 4" key="1">
    <citation type="submission" date="2019-02" db="EMBL/GenBank/DDBJ databases">
        <title>Deep-cultivation of Planctomycetes and their phenomic and genomic characterization uncovers novel biology.</title>
        <authorList>
            <person name="Wiegand S."/>
            <person name="Jogler M."/>
            <person name="Boedeker C."/>
            <person name="Pinto D."/>
            <person name="Vollmers J."/>
            <person name="Rivas-Marin E."/>
            <person name="Kohn T."/>
            <person name="Peeters S.H."/>
            <person name="Heuer A."/>
            <person name="Rast P."/>
            <person name="Oberbeckmann S."/>
            <person name="Bunk B."/>
            <person name="Jeske O."/>
            <person name="Meyerdierks A."/>
            <person name="Storesund J.E."/>
            <person name="Kallscheuer N."/>
            <person name="Luecker S."/>
            <person name="Lage O.M."/>
            <person name="Pohl T."/>
            <person name="Merkel B.J."/>
            <person name="Hornburger P."/>
            <person name="Mueller R.-W."/>
            <person name="Bruemmer F."/>
            <person name="Labrenz M."/>
            <person name="Spormann A.M."/>
            <person name="Op den Camp H."/>
            <person name="Overmann J."/>
            <person name="Amann R."/>
            <person name="Jetten M.S.M."/>
            <person name="Mascher T."/>
            <person name="Medema M.H."/>
            <person name="Devos D.P."/>
            <person name="Kaster A.-K."/>
            <person name="Ovreas L."/>
            <person name="Rohde M."/>
            <person name="Galperin M.Y."/>
            <person name="Jogler C."/>
        </authorList>
    </citation>
    <scope>NUCLEOTIDE SEQUENCE [LARGE SCALE GENOMIC DNA]</scope>
    <source>
        <strain evidence="3 4">HG15A2</strain>
    </source>
</reference>
<keyword evidence="4" id="KW-1185">Reference proteome</keyword>
<sequence length="372" mass="40831">MKIICIAGARPNFMKIAPIMEAFHSHSGIEPLLVHTGQHYDEKMSNLFFRELGIPEPDINLEVGSGSHAVQTAEIMRAFEPVCIEHAPNYVLVVGDVNSTIACGLVAVKLGIKLIHVEAGLRSGDRRMPEEINRLLTDSISDLLFCTERSGVENLRREGVAAERVHLVGNVMIDTLLKNREKAERSTILADMGLEAGGYATMTLHRPSNVDNPKRLSNILDAIDHIQRDLPIVFPIHPRTRKNVSAFSFEDRVKSMKNLHVVEPIGYLDFLKLNASAKLVLTDSGGLQEETTILKVPCITIRENTERPVTCDIGSNQLVGTSTDAILGAYERIASNQFDQAGIPGLWDGKAASRIASILIDVDAQTMSVTKP</sequence>
<accession>A0A517MPZ4</accession>
<dbReference type="KEGG" id="amob:HG15A2_02100"/>
<dbReference type="CDD" id="cd03786">
    <property type="entry name" value="GTB_UDP-GlcNAc_2-Epimerase"/>
    <property type="match status" value="1"/>
</dbReference>
<dbReference type="Pfam" id="PF02350">
    <property type="entry name" value="Epimerase_2"/>
    <property type="match status" value="1"/>
</dbReference>
<evidence type="ECO:0000313" key="3">
    <source>
        <dbReference type="EMBL" id="QDS96951.1"/>
    </source>
</evidence>
<proteinExistence type="inferred from homology"/>
<dbReference type="Proteomes" id="UP000319852">
    <property type="component" value="Chromosome"/>
</dbReference>
<dbReference type="RefSeq" id="WP_261342146.1">
    <property type="nucleotide sequence ID" value="NZ_CP036263.1"/>
</dbReference>
<protein>
    <submittedName>
        <fullName evidence="3">UDP-2,3-diacetamido-2,3-dideoxy-D-glucuronate 2-epimerase</fullName>
        <ecNumber evidence="3">5.1.3.23</ecNumber>
    </submittedName>
</protein>
<gene>
    <name evidence="3" type="primary">wbpI</name>
    <name evidence="3" type="ORF">HG15A2_02100</name>
</gene>